<dbReference type="Pfam" id="PF05305">
    <property type="entry name" value="DUF732"/>
    <property type="match status" value="1"/>
</dbReference>
<dbReference type="STRING" id="47839.BN973_01990"/>
<name>A0A024JUY7_9MYCO</name>
<evidence type="ECO:0000259" key="2">
    <source>
        <dbReference type="Pfam" id="PF05305"/>
    </source>
</evidence>
<proteinExistence type="predicted"/>
<dbReference type="EMBL" id="HG964446">
    <property type="protein sequence ID" value="CDO87635.1"/>
    <property type="molecule type" value="Genomic_DNA"/>
</dbReference>
<feature type="domain" description="DUF732" evidence="2">
    <location>
        <begin position="27"/>
        <end position="97"/>
    </location>
</feature>
<evidence type="ECO:0000313" key="3">
    <source>
        <dbReference type="EMBL" id="CDO87635.1"/>
    </source>
</evidence>
<evidence type="ECO:0000313" key="4">
    <source>
        <dbReference type="EMBL" id="ORW99552.1"/>
    </source>
</evidence>
<evidence type="ECO:0000256" key="1">
    <source>
        <dbReference type="SAM" id="SignalP"/>
    </source>
</evidence>
<reference evidence="3" key="2">
    <citation type="submission" date="2014-04" db="EMBL/GenBank/DDBJ databases">
        <authorList>
            <person name="Urmite Genomes U."/>
        </authorList>
    </citation>
    <scope>NUCLEOTIDE SEQUENCE</scope>
    <source>
        <strain evidence="3">DSM 44626</strain>
    </source>
</reference>
<feature type="signal peptide" evidence="1">
    <location>
        <begin position="1"/>
        <end position="22"/>
    </location>
</feature>
<dbReference type="InterPro" id="IPR007969">
    <property type="entry name" value="DUF732"/>
</dbReference>
<evidence type="ECO:0000313" key="5">
    <source>
        <dbReference type="Proteomes" id="UP000193710"/>
    </source>
</evidence>
<dbReference type="Proteomes" id="UP000193710">
    <property type="component" value="Unassembled WGS sequence"/>
</dbReference>
<dbReference type="RefSeq" id="WP_036467708.1">
    <property type="nucleotide sequence ID" value="NZ_HG964446.1"/>
</dbReference>
<reference evidence="3" key="1">
    <citation type="journal article" date="2014" name="Genome Announc.">
        <title>Draft Genome Sequence of Mycobacterium triplex DSM 44626.</title>
        <authorList>
            <person name="Sassi M."/>
            <person name="Croce O."/>
            <person name="Robert C."/>
            <person name="Raoult D."/>
            <person name="Drancourt M."/>
        </authorList>
    </citation>
    <scope>NUCLEOTIDE SEQUENCE [LARGE SCALE GENOMIC DNA]</scope>
    <source>
        <strain evidence="3">DSM 44626</strain>
    </source>
</reference>
<organism evidence="3">
    <name type="scientific">Mycobacterium triplex</name>
    <dbReference type="NCBI Taxonomy" id="47839"/>
    <lineage>
        <taxon>Bacteria</taxon>
        <taxon>Bacillati</taxon>
        <taxon>Actinomycetota</taxon>
        <taxon>Actinomycetes</taxon>
        <taxon>Mycobacteriales</taxon>
        <taxon>Mycobacteriaceae</taxon>
        <taxon>Mycobacterium</taxon>
        <taxon>Mycobacterium simiae complex</taxon>
    </lineage>
</organism>
<reference evidence="4 5" key="3">
    <citation type="submission" date="2016-01" db="EMBL/GenBank/DDBJ databases">
        <title>The new phylogeny of the genus Mycobacterium.</title>
        <authorList>
            <person name="Tarcisio F."/>
            <person name="Conor M."/>
            <person name="Antonella G."/>
            <person name="Elisabetta G."/>
            <person name="Giulia F.S."/>
            <person name="Sara T."/>
            <person name="Anna F."/>
            <person name="Clotilde B."/>
            <person name="Roberto B."/>
            <person name="Veronica D.S."/>
            <person name="Fabio R."/>
            <person name="Monica P."/>
            <person name="Olivier J."/>
            <person name="Enrico T."/>
            <person name="Nicola S."/>
        </authorList>
    </citation>
    <scope>NUCLEOTIDE SEQUENCE [LARGE SCALE GENOMIC DNA]</scope>
    <source>
        <strain evidence="4 5">DSM 44626</strain>
    </source>
</reference>
<protein>
    <submittedName>
        <fullName evidence="3">Lipoprotein LprJ</fullName>
    </submittedName>
</protein>
<keyword evidence="3" id="KW-0449">Lipoprotein</keyword>
<dbReference type="HOGENOM" id="CLU_135573_2_1_11"/>
<sequence precursor="true">MRGVIVFASFAAVIAVAAPAQADPGPDSNFLTELKNAGITFQTPSVAIGVGKSECKLMDEGMSETEVIKDLEESNPAFKGDSPVQFTRIAVDAYCPQHAGELTTQPPASS</sequence>
<dbReference type="Proteomes" id="UP000028880">
    <property type="component" value="Unassembled WGS sequence"/>
</dbReference>
<dbReference type="OrthoDB" id="4748926at2"/>
<gene>
    <name evidence="3" type="primary">lprJ_3</name>
    <name evidence="4" type="ORF">AWC29_27820</name>
    <name evidence="3" type="ORF">BN973_01990</name>
</gene>
<accession>A0A024JUY7</accession>
<dbReference type="EMBL" id="LQPY01000038">
    <property type="protein sequence ID" value="ORW99552.1"/>
    <property type="molecule type" value="Genomic_DNA"/>
</dbReference>
<feature type="chain" id="PRO_5001530671" evidence="1">
    <location>
        <begin position="23"/>
        <end position="110"/>
    </location>
</feature>
<keyword evidence="5" id="KW-1185">Reference proteome</keyword>
<keyword evidence="1" id="KW-0732">Signal</keyword>
<dbReference type="AlphaFoldDB" id="A0A024JUY7"/>